<evidence type="ECO:0000313" key="3">
    <source>
        <dbReference type="Proteomes" id="UP001231189"/>
    </source>
</evidence>
<dbReference type="Pfam" id="PF23622">
    <property type="entry name" value="LRR_At1g61320_AtMIF1"/>
    <property type="match status" value="1"/>
</dbReference>
<dbReference type="AlphaFoldDB" id="A0AAD8W436"/>
<dbReference type="SUPFAM" id="SSF81383">
    <property type="entry name" value="F-box domain"/>
    <property type="match status" value="1"/>
</dbReference>
<dbReference type="Gene3D" id="3.80.10.10">
    <property type="entry name" value="Ribonuclease Inhibitor"/>
    <property type="match status" value="1"/>
</dbReference>
<dbReference type="PANTHER" id="PTHR34145">
    <property type="entry name" value="OS02G0105600 PROTEIN"/>
    <property type="match status" value="1"/>
</dbReference>
<dbReference type="SUPFAM" id="SSF52058">
    <property type="entry name" value="L domain-like"/>
    <property type="match status" value="1"/>
</dbReference>
<dbReference type="EMBL" id="JAUUTY010000005">
    <property type="protein sequence ID" value="KAK1632133.1"/>
    <property type="molecule type" value="Genomic_DNA"/>
</dbReference>
<comment type="caution">
    <text evidence="2">The sequence shown here is derived from an EMBL/GenBank/DDBJ whole genome shotgun (WGS) entry which is preliminary data.</text>
</comment>
<reference evidence="2" key="1">
    <citation type="submission" date="2023-07" db="EMBL/GenBank/DDBJ databases">
        <title>A chromosome-level genome assembly of Lolium multiflorum.</title>
        <authorList>
            <person name="Chen Y."/>
            <person name="Copetti D."/>
            <person name="Kolliker R."/>
            <person name="Studer B."/>
        </authorList>
    </citation>
    <scope>NUCLEOTIDE SEQUENCE</scope>
    <source>
        <strain evidence="2">02402/16</strain>
        <tissue evidence="2">Leaf</tissue>
    </source>
</reference>
<dbReference type="PANTHER" id="PTHR34145:SF71">
    <property type="entry name" value="F-BOX DOMAIN-CONTAINING PROTEIN"/>
    <property type="match status" value="1"/>
</dbReference>
<proteinExistence type="predicted"/>
<organism evidence="2 3">
    <name type="scientific">Lolium multiflorum</name>
    <name type="common">Italian ryegrass</name>
    <name type="synonym">Lolium perenne subsp. multiflorum</name>
    <dbReference type="NCBI Taxonomy" id="4521"/>
    <lineage>
        <taxon>Eukaryota</taxon>
        <taxon>Viridiplantae</taxon>
        <taxon>Streptophyta</taxon>
        <taxon>Embryophyta</taxon>
        <taxon>Tracheophyta</taxon>
        <taxon>Spermatophyta</taxon>
        <taxon>Magnoliopsida</taxon>
        <taxon>Liliopsida</taxon>
        <taxon>Poales</taxon>
        <taxon>Poaceae</taxon>
        <taxon>BOP clade</taxon>
        <taxon>Pooideae</taxon>
        <taxon>Poodae</taxon>
        <taxon>Poeae</taxon>
        <taxon>Poeae Chloroplast Group 2 (Poeae type)</taxon>
        <taxon>Loliodinae</taxon>
        <taxon>Loliinae</taxon>
        <taxon>Lolium</taxon>
    </lineage>
</organism>
<dbReference type="InterPro" id="IPR036047">
    <property type="entry name" value="F-box-like_dom_sf"/>
</dbReference>
<accession>A0AAD8W436</accession>
<dbReference type="Proteomes" id="UP001231189">
    <property type="component" value="Unassembled WGS sequence"/>
</dbReference>
<feature type="domain" description="At1g61320/AtMIF1 LRR" evidence="1">
    <location>
        <begin position="184"/>
        <end position="570"/>
    </location>
</feature>
<gene>
    <name evidence="2" type="ORF">QYE76_006448</name>
</gene>
<dbReference type="InterPro" id="IPR032675">
    <property type="entry name" value="LRR_dom_sf"/>
</dbReference>
<evidence type="ECO:0000313" key="2">
    <source>
        <dbReference type="EMBL" id="KAK1632133.1"/>
    </source>
</evidence>
<keyword evidence="3" id="KW-1185">Reference proteome</keyword>
<sequence>MGLLELKRLIATQRHRRQIQARDGSIASRVKRKGSPCERNSVLDESIASRAKRKGSPWQKDFSLQGASWYETKGLPCEQGFVADGSVVSLADRKSSSCQQCGSSQSCEVYVYSGPSLPEDIWRYIHSLMSMRDAARAACISRAFRCSWRYHPNLVFSKKTLGLNGKTCGNDKPASDYASIVDRILKNHSGTGVKKLKFWNAPDYTEEDRYYLDSWLEMAVKPGIEEFTFSLESKSYSYNFPCPLISDGNGELIRDLQLHFCVFVPTVGFGCFRSLTSLDMFKVRITGNDLERILSNSFALERLLLRYCIGLLYVKMPSLLERLSYLKVLSCSKLQVIESRAPNLSSFIFQGTHQAQLSLGESSQLKYLYISFLGAVHYTRAELASSMPYLETAFIYSSREMVNTPIESSRFLHLKHLSITITEVNSSPSYDYFSLVSFFDASPSLETFYLDVPQQHKKHVTVFGDSSELRQLPKRNHEKLREVKILGFSPVKSLVELTCHILGSATSLECLTLDTKRHGLPGCSVNKVGRCTSMERDMISEAQRALSAVQVYIKPKVPSTVKLHALGPCSRFHGIGVTHESMWGIKPKVPSTVKLHALEPCSTYEAMWAMLYGPNFHAMAGLSKENTLEAPPRQT</sequence>
<evidence type="ECO:0000259" key="1">
    <source>
        <dbReference type="Pfam" id="PF23622"/>
    </source>
</evidence>
<dbReference type="InterPro" id="IPR055357">
    <property type="entry name" value="LRR_At1g61320_AtMIF1"/>
</dbReference>
<protein>
    <recommendedName>
        <fullName evidence="1">At1g61320/AtMIF1 LRR domain-containing protein</fullName>
    </recommendedName>
</protein>
<name>A0AAD8W436_LOLMU</name>
<dbReference type="InterPro" id="IPR053772">
    <property type="entry name" value="At1g61320/At1g61330-like"/>
</dbReference>